<dbReference type="EMBL" id="JAFMPM010000007">
    <property type="protein sequence ID" value="MBO0613801.1"/>
    <property type="molecule type" value="Genomic_DNA"/>
</dbReference>
<name>A0ABS3IMH4_9GAMM</name>
<gene>
    <name evidence="1" type="ORF">J1836_12880</name>
</gene>
<keyword evidence="2" id="KW-1185">Reference proteome</keyword>
<sequence length="312" mass="32499">MAAAHDTIQAAEDGNITKALASAAGAVTGTGKLTGSTNIANTASALRDIATVATVINDPKNAMLDITSAKVANYIGHGDNGNSPFGNAKPIAHGIAQGVFQEARGGEFVSGFTGAVAAELGANVNTMSGIAQRTALSGLIGGLAAEISGGDFQDGARAAAITHVFNDEMTYFDNEDGWVTRDHSDPRVPSVVSHHAQSKISNQWMENQKNYGGVSGGFNQPWWEAPNNDYRDIADYVKTDAGQRDLIILNSFLGVAGIRSPALSYMGAGWSAQTEDWDGAVVGAMGVQYGYWGGVAAASYTLFQNHVSPIGW</sequence>
<dbReference type="RefSeq" id="WP_207251540.1">
    <property type="nucleotide sequence ID" value="NZ_JAFMPM010000007.1"/>
</dbReference>
<evidence type="ECO:0008006" key="3">
    <source>
        <dbReference type="Google" id="ProtNLM"/>
    </source>
</evidence>
<organism evidence="1 2">
    <name type="scientific">Thiothrix fructosivorans</name>
    <dbReference type="NCBI Taxonomy" id="111770"/>
    <lineage>
        <taxon>Bacteria</taxon>
        <taxon>Pseudomonadati</taxon>
        <taxon>Pseudomonadota</taxon>
        <taxon>Gammaproteobacteria</taxon>
        <taxon>Thiotrichales</taxon>
        <taxon>Thiotrichaceae</taxon>
        <taxon>Thiothrix</taxon>
    </lineage>
</organism>
<evidence type="ECO:0000313" key="2">
    <source>
        <dbReference type="Proteomes" id="UP000664466"/>
    </source>
</evidence>
<dbReference type="Proteomes" id="UP000664466">
    <property type="component" value="Unassembled WGS sequence"/>
</dbReference>
<protein>
    <recommendedName>
        <fullName evidence="3">DUF637 domain-containing protein</fullName>
    </recommendedName>
</protein>
<proteinExistence type="predicted"/>
<reference evidence="1 2" key="1">
    <citation type="submission" date="2021-03" db="EMBL/GenBank/DDBJ databases">
        <title>Draft genome and methylome analysis of Thiotrix fructosivoruns ATCC 49748.</title>
        <authorList>
            <person name="Fomenkov A."/>
            <person name="Grabovich M.Y."/>
            <person name="Roberts R.J."/>
        </authorList>
    </citation>
    <scope>NUCLEOTIDE SEQUENCE [LARGE SCALE GENOMIC DNA]</scope>
    <source>
        <strain evidence="1 2">ATCC 49748</strain>
    </source>
</reference>
<comment type="caution">
    <text evidence="1">The sequence shown here is derived from an EMBL/GenBank/DDBJ whole genome shotgun (WGS) entry which is preliminary data.</text>
</comment>
<evidence type="ECO:0000313" key="1">
    <source>
        <dbReference type="EMBL" id="MBO0613801.1"/>
    </source>
</evidence>
<accession>A0ABS3IMH4</accession>